<sequence>MLTFSSAESYQAEILADAARLAAAPADPAPGWPKPAALKPRLLPVPLFDMALFPSTLRASLLDVSRRMSCPPDWPAVSLLVTLGSLIGNRCGIRPKQMDTSWLEVPNLWGAIVAEPSSLKTPALNAALLPLQRLEDAARREFDQSNRLHEAAAEVLKARKEAIKKKLAKAADKGDEPELQRLQIELAELEAVAAPKARRYIVNDTTVEKLIELQNQNPHGLLMFRDELTGLLMSWEKHGREGDRQFFLEAWTGTSEYRSDRIGRGSLYVPRCCLAVLGGIQPDRLAQYLHQTLNGGNDGMTQRFSLLAWPDPVRYNYVDEVPDLSGQLDVVELLRRLDQFDPVQLGATLLSENAIPSFQFSATAQEVFVSWLIAWQRDLEDTDEAPALVQHLAKYRKLYPALALLFHLIQVVGGQAASGPVSSEAAKLAGQWCTYFAAHAQRVYTYGAGVGGGVATLGERIKEKQLPDCFTLRDVQRKNWQGLSNYSSVRDALEGLVEADWIREAAPMPAAGTGRPRSAAFEVNPRLFPPIV</sequence>
<evidence type="ECO:0000313" key="1">
    <source>
        <dbReference type="EMBL" id="TPG64610.1"/>
    </source>
</evidence>
<dbReference type="EMBL" id="RCYZ01000006">
    <property type="protein sequence ID" value="TPG64610.1"/>
    <property type="molecule type" value="Genomic_DNA"/>
</dbReference>
<organism evidence="1 2">
    <name type="scientific">Hymenobacter nivis</name>
    <dbReference type="NCBI Taxonomy" id="1850093"/>
    <lineage>
        <taxon>Bacteria</taxon>
        <taxon>Pseudomonadati</taxon>
        <taxon>Bacteroidota</taxon>
        <taxon>Cytophagia</taxon>
        <taxon>Cytophagales</taxon>
        <taxon>Hymenobacteraceae</taxon>
        <taxon>Hymenobacter</taxon>
    </lineage>
</organism>
<gene>
    <name evidence="1" type="ORF">EAH73_15720</name>
</gene>
<proteinExistence type="predicted"/>
<comment type="caution">
    <text evidence="1">The sequence shown here is derived from an EMBL/GenBank/DDBJ whole genome shotgun (WGS) entry which is preliminary data.</text>
</comment>
<dbReference type="Pfam" id="PF13148">
    <property type="entry name" value="DUF3987"/>
    <property type="match status" value="1"/>
</dbReference>
<keyword evidence="2" id="KW-1185">Reference proteome</keyword>
<dbReference type="Proteomes" id="UP000317646">
    <property type="component" value="Unassembled WGS sequence"/>
</dbReference>
<accession>A0A502GTM8</accession>
<name>A0A502GTM8_9BACT</name>
<reference evidence="1 2" key="1">
    <citation type="journal article" date="2019" name="Environ. Microbiol.">
        <title>Species interactions and distinct microbial communities in high Arctic permafrost affected cryosols are associated with the CH4 and CO2 gas fluxes.</title>
        <authorList>
            <person name="Altshuler I."/>
            <person name="Hamel J."/>
            <person name="Turney S."/>
            <person name="Magnuson E."/>
            <person name="Levesque R."/>
            <person name="Greer C."/>
            <person name="Whyte L.G."/>
        </authorList>
    </citation>
    <scope>NUCLEOTIDE SEQUENCE [LARGE SCALE GENOMIC DNA]</scope>
    <source>
        <strain evidence="1 2">S9.2P</strain>
    </source>
</reference>
<dbReference type="InterPro" id="IPR025048">
    <property type="entry name" value="DUF3987"/>
</dbReference>
<evidence type="ECO:0000313" key="2">
    <source>
        <dbReference type="Proteomes" id="UP000317646"/>
    </source>
</evidence>
<dbReference type="AlphaFoldDB" id="A0A502GTM8"/>
<protein>
    <submittedName>
        <fullName evidence="1">DUF3987 domain-containing protein</fullName>
    </submittedName>
</protein>